<evidence type="ECO:0000313" key="2">
    <source>
        <dbReference type="EMBL" id="KAH0818328.1"/>
    </source>
</evidence>
<proteinExistence type="predicted"/>
<gene>
    <name evidence="2" type="ORF">GEV33_004463</name>
</gene>
<feature type="region of interest" description="Disordered" evidence="1">
    <location>
        <begin position="91"/>
        <end position="149"/>
    </location>
</feature>
<evidence type="ECO:0000256" key="1">
    <source>
        <dbReference type="SAM" id="MobiDB-lite"/>
    </source>
</evidence>
<accession>A0A8J6HRH7</accession>
<reference evidence="2" key="2">
    <citation type="submission" date="2021-08" db="EMBL/GenBank/DDBJ databases">
        <authorList>
            <person name="Eriksson T."/>
        </authorList>
    </citation>
    <scope>NUCLEOTIDE SEQUENCE</scope>
    <source>
        <strain evidence="2">Stoneville</strain>
        <tissue evidence="2">Whole head</tissue>
    </source>
</reference>
<feature type="region of interest" description="Disordered" evidence="1">
    <location>
        <begin position="33"/>
        <end position="68"/>
    </location>
</feature>
<feature type="compositionally biased region" description="Basic and acidic residues" evidence="1">
    <location>
        <begin position="106"/>
        <end position="122"/>
    </location>
</feature>
<keyword evidence="3" id="KW-1185">Reference proteome</keyword>
<reference evidence="2" key="1">
    <citation type="journal article" date="2020" name="J Insects Food Feed">
        <title>The yellow mealworm (Tenebrio molitor) genome: a resource for the emerging insects as food and feed industry.</title>
        <authorList>
            <person name="Eriksson T."/>
            <person name="Andere A."/>
            <person name="Kelstrup H."/>
            <person name="Emery V."/>
            <person name="Picard C."/>
        </authorList>
    </citation>
    <scope>NUCLEOTIDE SEQUENCE</scope>
    <source>
        <strain evidence="2">Stoneville</strain>
        <tissue evidence="2">Whole head</tissue>
    </source>
</reference>
<evidence type="ECO:0000313" key="3">
    <source>
        <dbReference type="Proteomes" id="UP000719412"/>
    </source>
</evidence>
<dbReference type="AlphaFoldDB" id="A0A8J6HRH7"/>
<comment type="caution">
    <text evidence="2">The sequence shown here is derived from an EMBL/GenBank/DDBJ whole genome shotgun (WGS) entry which is preliminary data.</text>
</comment>
<protein>
    <submittedName>
        <fullName evidence="2">Uncharacterized protein</fullName>
    </submittedName>
</protein>
<dbReference type="Proteomes" id="UP000719412">
    <property type="component" value="Unassembled WGS sequence"/>
</dbReference>
<name>A0A8J6HRH7_TENMO</name>
<organism evidence="2 3">
    <name type="scientific">Tenebrio molitor</name>
    <name type="common">Yellow mealworm beetle</name>
    <dbReference type="NCBI Taxonomy" id="7067"/>
    <lineage>
        <taxon>Eukaryota</taxon>
        <taxon>Metazoa</taxon>
        <taxon>Ecdysozoa</taxon>
        <taxon>Arthropoda</taxon>
        <taxon>Hexapoda</taxon>
        <taxon>Insecta</taxon>
        <taxon>Pterygota</taxon>
        <taxon>Neoptera</taxon>
        <taxon>Endopterygota</taxon>
        <taxon>Coleoptera</taxon>
        <taxon>Polyphaga</taxon>
        <taxon>Cucujiformia</taxon>
        <taxon>Tenebrionidae</taxon>
        <taxon>Tenebrio</taxon>
    </lineage>
</organism>
<sequence length="149" mass="18005">MYCNRNRGNKWKYREGVEEWLEKETCRRLNERKQGRRYGHGRGLQRENRRKRSKKLGRGDGIESKDKVKNAEEKRLMEWIEENGWEVLNGRALQRENRRKRSKKLGRGEGIKSKEGGKCRGEETDEISGRKWMGSVEREQRRGRRRRMD</sequence>
<dbReference type="EMBL" id="JABDTM020017876">
    <property type="protein sequence ID" value="KAH0818328.1"/>
    <property type="molecule type" value="Genomic_DNA"/>
</dbReference>
<feature type="compositionally biased region" description="Basic and acidic residues" evidence="1">
    <location>
        <begin position="57"/>
        <end position="68"/>
    </location>
</feature>